<evidence type="ECO:0000259" key="3">
    <source>
        <dbReference type="Pfam" id="PF12696"/>
    </source>
</evidence>
<feature type="transmembrane region" description="Helical" evidence="2">
    <location>
        <begin position="117"/>
        <end position="141"/>
    </location>
</feature>
<feature type="region of interest" description="Disordered" evidence="1">
    <location>
        <begin position="877"/>
        <end position="900"/>
    </location>
</feature>
<dbReference type="Pfam" id="PF12696">
    <property type="entry name" value="TraG-D_C"/>
    <property type="match status" value="1"/>
</dbReference>
<dbReference type="InterPro" id="IPR032689">
    <property type="entry name" value="TraG-D_C"/>
</dbReference>
<feature type="transmembrane region" description="Helical" evidence="2">
    <location>
        <begin position="21"/>
        <end position="47"/>
    </location>
</feature>
<keyword evidence="2" id="KW-1133">Transmembrane helix</keyword>
<keyword evidence="2" id="KW-0472">Membrane</keyword>
<feature type="transmembrane region" description="Helical" evidence="2">
    <location>
        <begin position="67"/>
        <end position="85"/>
    </location>
</feature>
<protein>
    <recommendedName>
        <fullName evidence="3">TraD/TraG TraM recognition site domain-containing protein</fullName>
    </recommendedName>
</protein>
<organism evidence="4">
    <name type="scientific">Streptococcus salivarius</name>
    <dbReference type="NCBI Taxonomy" id="1304"/>
    <lineage>
        <taxon>Bacteria</taxon>
        <taxon>Bacillati</taxon>
        <taxon>Bacillota</taxon>
        <taxon>Bacilli</taxon>
        <taxon>Lactobacillales</taxon>
        <taxon>Streptococcaceae</taxon>
        <taxon>Streptococcus</taxon>
    </lineage>
</organism>
<reference evidence="4" key="1">
    <citation type="journal article" date="2012" name="Appl. Environ. Microbiol.">
        <title>Salivaricin D, a Novel Intrinsically Trypsin-Resistant Lantibiotic from Streptococcus salivarius 5M6c Isolated from a Healthy Infant.</title>
        <authorList>
            <person name="Birri D.J."/>
            <person name="Brede D.A."/>
            <person name="Nes I.F."/>
        </authorList>
    </citation>
    <scope>NUCLEOTIDE SEQUENCE</scope>
    <source>
        <strain evidence="4">5M6c</strain>
    </source>
</reference>
<evidence type="ECO:0000313" key="4">
    <source>
        <dbReference type="EMBL" id="AEX55180.1"/>
    </source>
</evidence>
<dbReference type="EMBL" id="JN564797">
    <property type="protein sequence ID" value="AEX55180.1"/>
    <property type="molecule type" value="Genomic_DNA"/>
</dbReference>
<feature type="transmembrane region" description="Helical" evidence="2">
    <location>
        <begin position="177"/>
        <end position="196"/>
    </location>
</feature>
<proteinExistence type="predicted"/>
<dbReference type="InterPro" id="IPR027417">
    <property type="entry name" value="P-loop_NTPase"/>
</dbReference>
<keyword evidence="2" id="KW-0812">Transmembrane</keyword>
<feature type="domain" description="TraD/TraG TraM recognition site" evidence="3">
    <location>
        <begin position="675"/>
        <end position="793"/>
    </location>
</feature>
<dbReference type="AlphaFoldDB" id="H2D775"/>
<feature type="transmembrane region" description="Helical" evidence="2">
    <location>
        <begin position="217"/>
        <end position="236"/>
    </location>
</feature>
<sequence>MNKVREVVVNHIIGKLRYKILGLRLIDLILVSLKGFIWILLTVNGILFINLLKMIFFGSIEDRSLSIWYVIFVLFCIYSSLYIGFCHTNITSQQRYRLFSERTYIDRNDRANTAKKYLGLSFMISILYSCYLILLVTNYYLLSFVNNMYDNVIEFLSQNGSPFLTPYVFDYLVLNKIWNLIFLSLPTIAFLFFLYNTYQKDARTYSRFYQSFFEKRYYNNLFLYFLVHDVTIPKYATSPILKGTNILRKRGHRYARPDVLLGIDSQNNQPVVIKYNERNLSTAIIGPTGTGKSQAFLLPESVQDVAKVVDYVHAYADFIRQNVSDFNEVAVARGVEVGSEFYKNKLREAYLKINDEWINSGVASELISGLYVNEPSGELIKSIYKIILETGFPRQMIWKINPAEEDTEGINIFDASIDQASSLMVDIVGMFVKDSSLYFQGRGRIYIRNAVILIMASARLEGSYLDKDLLGDTPGFEELAEFVEDSDVIKKRLQLAEVYLAYSHRVFDEKYRIPYQELYKQEEAKYLSEPDNEPALFRDYITDHLPDLAELEINYEDAKSDIGLVEQAVTYFRNGFVTDRNGNEFFAHAEHAVGAIDPVRELAGNKYIRRIFFRKSTKSLDTFLRQGGFVLFSSARGTLGDNDSKTIGRIMELLFHNATFRRVPDKSPYYGYKGDEGAWVIMPQHEQYFNQSRKYKIIATFAFQNEEQIISELGKEKTQALLNSFRNIFIYQDSSPETIEKMVKAAGTEERFEIQRTMSDGDFLEGEVHNSRSIRESVTEVSKVTADKLRTLDRGHFFGSYQLDGEIVSGVEGTPIPFYQTTLYKLFDPTNDVEDGEIFDIWLEQSRLRYLESRQQVSVPLTSLEKEEQEVVLGEYSDSNILETSDETERSSRGEVNPFKGIIREKDEQTLDKPLTEEASISLAKESQNNNDETLKKEAKISTFENLTNTVNIGENQSDADD</sequence>
<evidence type="ECO:0000256" key="2">
    <source>
        <dbReference type="SAM" id="Phobius"/>
    </source>
</evidence>
<dbReference type="Gene3D" id="3.40.50.300">
    <property type="entry name" value="P-loop containing nucleotide triphosphate hydrolases"/>
    <property type="match status" value="1"/>
</dbReference>
<accession>H2D775</accession>
<name>H2D775_STRSL</name>
<dbReference type="SUPFAM" id="SSF52540">
    <property type="entry name" value="P-loop containing nucleoside triphosphate hydrolases"/>
    <property type="match status" value="1"/>
</dbReference>
<evidence type="ECO:0000256" key="1">
    <source>
        <dbReference type="SAM" id="MobiDB-lite"/>
    </source>
</evidence>